<dbReference type="HOGENOM" id="CLU_2846436_0_0_9"/>
<organism evidence="2 3">
    <name type="scientific">Pseudoramibacter alactolyticus ATCC 23263</name>
    <dbReference type="NCBI Taxonomy" id="887929"/>
    <lineage>
        <taxon>Bacteria</taxon>
        <taxon>Bacillati</taxon>
        <taxon>Bacillota</taxon>
        <taxon>Clostridia</taxon>
        <taxon>Eubacteriales</taxon>
        <taxon>Eubacteriaceae</taxon>
        <taxon>Pseudoramibacter</taxon>
    </lineage>
</organism>
<feature type="compositionally biased region" description="Basic and acidic residues" evidence="1">
    <location>
        <begin position="27"/>
        <end position="42"/>
    </location>
</feature>
<evidence type="ECO:0000313" key="2">
    <source>
        <dbReference type="EMBL" id="EFV00486.1"/>
    </source>
</evidence>
<proteinExistence type="predicted"/>
<dbReference type="AlphaFoldDB" id="E6MJW7"/>
<name>E6MJW7_9FIRM</name>
<evidence type="ECO:0000313" key="3">
    <source>
        <dbReference type="Proteomes" id="UP000004754"/>
    </source>
</evidence>
<evidence type="ECO:0000256" key="1">
    <source>
        <dbReference type="SAM" id="MobiDB-lite"/>
    </source>
</evidence>
<feature type="region of interest" description="Disordered" evidence="1">
    <location>
        <begin position="1"/>
        <end position="42"/>
    </location>
</feature>
<sequence>MADAIKISGRKKPNAPPINTDDFWGAQREERRRKNSRDFEKKSAKKMITCYNEIKLKSPRRIFTR</sequence>
<reference evidence="2 3" key="1">
    <citation type="submission" date="2010-12" db="EMBL/GenBank/DDBJ databases">
        <authorList>
            <person name="Muzny D."/>
            <person name="Qin X."/>
            <person name="Deng J."/>
            <person name="Jiang H."/>
            <person name="Liu Y."/>
            <person name="Qu J."/>
            <person name="Song X.-Z."/>
            <person name="Zhang L."/>
            <person name="Thornton R."/>
            <person name="Coyle M."/>
            <person name="Francisco L."/>
            <person name="Jackson L."/>
            <person name="Javaid M."/>
            <person name="Korchina V."/>
            <person name="Kovar C."/>
            <person name="Mata R."/>
            <person name="Mathew T."/>
            <person name="Ngo R."/>
            <person name="Nguyen L."/>
            <person name="Nguyen N."/>
            <person name="Okwuonu G."/>
            <person name="Ongeri F."/>
            <person name="Pham C."/>
            <person name="Simmons D."/>
            <person name="Wilczek-Boney K."/>
            <person name="Hale W."/>
            <person name="Jakkamsetti A."/>
            <person name="Pham P."/>
            <person name="Ruth R."/>
            <person name="San Lucas F."/>
            <person name="Warren J."/>
            <person name="Zhang J."/>
            <person name="Zhao Z."/>
            <person name="Zhou C."/>
            <person name="Zhu D."/>
            <person name="Lee S."/>
            <person name="Bess C."/>
            <person name="Blankenburg K."/>
            <person name="Forbes L."/>
            <person name="Fu Q."/>
            <person name="Gubbala S."/>
            <person name="Hirani K."/>
            <person name="Jayaseelan J.C."/>
            <person name="Lara F."/>
            <person name="Munidasa M."/>
            <person name="Palculict T."/>
            <person name="Patil S."/>
            <person name="Pu L.-L."/>
            <person name="Saada N."/>
            <person name="Tang L."/>
            <person name="Weissenberger G."/>
            <person name="Zhu Y."/>
            <person name="Hemphill L."/>
            <person name="Shang Y."/>
            <person name="Youmans B."/>
            <person name="Ayvaz T."/>
            <person name="Ross M."/>
            <person name="Santibanez J."/>
            <person name="Aqrawi P."/>
            <person name="Gross S."/>
            <person name="Joshi V."/>
            <person name="Fowler G."/>
            <person name="Nazareth L."/>
            <person name="Reid J."/>
            <person name="Worley K."/>
            <person name="Petrosino J."/>
            <person name="Highlander S."/>
            <person name="Gibbs R."/>
        </authorList>
    </citation>
    <scope>NUCLEOTIDE SEQUENCE [LARGE SCALE GENOMIC DNA]</scope>
    <source>
        <strain evidence="2 3">ATCC 23263</strain>
    </source>
</reference>
<dbReference type="Proteomes" id="UP000004754">
    <property type="component" value="Unassembled WGS sequence"/>
</dbReference>
<dbReference type="STRING" id="887929.HMP0721_2302"/>
<accession>E6MJW7</accession>
<protein>
    <submittedName>
        <fullName evidence="2">Uncharacterized protein</fullName>
    </submittedName>
</protein>
<comment type="caution">
    <text evidence="2">The sequence shown here is derived from an EMBL/GenBank/DDBJ whole genome shotgun (WGS) entry which is preliminary data.</text>
</comment>
<keyword evidence="3" id="KW-1185">Reference proteome</keyword>
<dbReference type="EMBL" id="AEQN01000033">
    <property type="protein sequence ID" value="EFV00486.1"/>
    <property type="molecule type" value="Genomic_DNA"/>
</dbReference>
<dbReference type="RefSeq" id="WP_006599724.1">
    <property type="nucleotide sequence ID" value="NZ_GL622359.1"/>
</dbReference>
<gene>
    <name evidence="2" type="ORF">HMP0721_2302</name>
</gene>